<dbReference type="Pfam" id="PF02770">
    <property type="entry name" value="Acyl-CoA_dh_M"/>
    <property type="match status" value="1"/>
</dbReference>
<gene>
    <name evidence="9" type="ORF">METZ01_LOCUS53152</name>
</gene>
<feature type="domain" description="Acyl-CoA dehydrogenase/oxidase N-terminal" evidence="8">
    <location>
        <begin position="12"/>
        <end position="101"/>
    </location>
</feature>
<sequence>MAGLCADAAESVRALENDSRGFDDGFWSQLVAMGLTGLMIPEEHGGSAMGLLDATIVYEELGRSLVPSPHFVSSVVSAGVLQAGGSADQQAEWLPRIAAGEAILTPACLEPDNGTGPSGVQLAAVSDGDDVVLTGVKRHVAFASSADRLIVSAREPAGVSLFLVDPSATGVTLTQQLTVASDTQYRIDLEGVRVPTADRIGAPGTGWDTWHAAMLDAVVLVAAQAIGAAEASHTLATEYAKIRHQFDKPIGSFQSISHYLADGIAAIDGGRVLVHQAAWTSDQGRDTATLAPMAKLFATQTCRDVAATTVQIHGGLGFTVECDAQLYFRRAKSWQLNWYDDTHLEDLIAAELLDGGA</sequence>
<evidence type="ECO:0000256" key="4">
    <source>
        <dbReference type="ARBA" id="ARBA00022827"/>
    </source>
</evidence>
<dbReference type="PANTHER" id="PTHR43884:SF20">
    <property type="entry name" value="ACYL-COA DEHYDROGENASE FADE28"/>
    <property type="match status" value="1"/>
</dbReference>
<keyword evidence="4" id="KW-0274">FAD</keyword>
<evidence type="ECO:0008006" key="10">
    <source>
        <dbReference type="Google" id="ProtNLM"/>
    </source>
</evidence>
<dbReference type="InterPro" id="IPR009100">
    <property type="entry name" value="AcylCoA_DH/oxidase_NM_dom_sf"/>
</dbReference>
<evidence type="ECO:0000259" key="8">
    <source>
        <dbReference type="Pfam" id="PF02771"/>
    </source>
</evidence>
<dbReference type="InterPro" id="IPR009075">
    <property type="entry name" value="AcylCo_DH/oxidase_C"/>
</dbReference>
<dbReference type="AlphaFoldDB" id="A0A381SAG6"/>
<dbReference type="Gene3D" id="1.10.540.10">
    <property type="entry name" value="Acyl-CoA dehydrogenase/oxidase, N-terminal domain"/>
    <property type="match status" value="1"/>
</dbReference>
<dbReference type="Gene3D" id="1.20.140.10">
    <property type="entry name" value="Butyryl-CoA Dehydrogenase, subunit A, domain 3"/>
    <property type="match status" value="1"/>
</dbReference>
<keyword evidence="3" id="KW-0285">Flavoprotein</keyword>
<dbReference type="Gene3D" id="2.40.110.10">
    <property type="entry name" value="Butyryl-CoA Dehydrogenase, subunit A, domain 2"/>
    <property type="match status" value="1"/>
</dbReference>
<evidence type="ECO:0000259" key="7">
    <source>
        <dbReference type="Pfam" id="PF02770"/>
    </source>
</evidence>
<evidence type="ECO:0000256" key="3">
    <source>
        <dbReference type="ARBA" id="ARBA00022630"/>
    </source>
</evidence>
<dbReference type="Pfam" id="PF00441">
    <property type="entry name" value="Acyl-CoA_dh_1"/>
    <property type="match status" value="1"/>
</dbReference>
<dbReference type="GO" id="GO:0050660">
    <property type="term" value="F:flavin adenine dinucleotide binding"/>
    <property type="evidence" value="ECO:0007669"/>
    <property type="project" value="InterPro"/>
</dbReference>
<feature type="domain" description="Acyl-CoA oxidase/dehydrogenase middle" evidence="7">
    <location>
        <begin position="110"/>
        <end position="178"/>
    </location>
</feature>
<organism evidence="9">
    <name type="scientific">marine metagenome</name>
    <dbReference type="NCBI Taxonomy" id="408172"/>
    <lineage>
        <taxon>unclassified sequences</taxon>
        <taxon>metagenomes</taxon>
        <taxon>ecological metagenomes</taxon>
    </lineage>
</organism>
<protein>
    <recommendedName>
        <fullName evidence="10">Acyl-CoA dehydrogenase</fullName>
    </recommendedName>
</protein>
<dbReference type="GO" id="GO:0003995">
    <property type="term" value="F:acyl-CoA dehydrogenase activity"/>
    <property type="evidence" value="ECO:0007669"/>
    <property type="project" value="TreeGrafter"/>
</dbReference>
<evidence type="ECO:0000256" key="2">
    <source>
        <dbReference type="ARBA" id="ARBA00009347"/>
    </source>
</evidence>
<dbReference type="InterPro" id="IPR013786">
    <property type="entry name" value="AcylCoA_DH/ox_N"/>
</dbReference>
<accession>A0A381SAG6</accession>
<comment type="cofactor">
    <cofactor evidence="1">
        <name>FAD</name>
        <dbReference type="ChEBI" id="CHEBI:57692"/>
    </cofactor>
</comment>
<evidence type="ECO:0000259" key="6">
    <source>
        <dbReference type="Pfam" id="PF00441"/>
    </source>
</evidence>
<proteinExistence type="inferred from homology"/>
<dbReference type="EMBL" id="UINC01002787">
    <property type="protein sequence ID" value="SVA00298.1"/>
    <property type="molecule type" value="Genomic_DNA"/>
</dbReference>
<evidence type="ECO:0000313" key="9">
    <source>
        <dbReference type="EMBL" id="SVA00298.1"/>
    </source>
</evidence>
<dbReference type="InterPro" id="IPR036250">
    <property type="entry name" value="AcylCo_DH-like_C"/>
</dbReference>
<dbReference type="SUPFAM" id="SSF47203">
    <property type="entry name" value="Acyl-CoA dehydrogenase C-terminal domain-like"/>
    <property type="match status" value="1"/>
</dbReference>
<reference evidence="9" key="1">
    <citation type="submission" date="2018-05" db="EMBL/GenBank/DDBJ databases">
        <authorList>
            <person name="Lanie J.A."/>
            <person name="Ng W.-L."/>
            <person name="Kazmierczak K.M."/>
            <person name="Andrzejewski T.M."/>
            <person name="Davidsen T.M."/>
            <person name="Wayne K.J."/>
            <person name="Tettelin H."/>
            <person name="Glass J.I."/>
            <person name="Rusch D."/>
            <person name="Podicherti R."/>
            <person name="Tsui H.-C.T."/>
            <person name="Winkler M.E."/>
        </authorList>
    </citation>
    <scope>NUCLEOTIDE SEQUENCE</scope>
</reference>
<dbReference type="InterPro" id="IPR046373">
    <property type="entry name" value="Acyl-CoA_Oxase/DH_mid-dom_sf"/>
</dbReference>
<name>A0A381SAG6_9ZZZZ</name>
<feature type="domain" description="Acyl-CoA dehydrogenase/oxidase C-terminal" evidence="6">
    <location>
        <begin position="204"/>
        <end position="333"/>
    </location>
</feature>
<dbReference type="InterPro" id="IPR006091">
    <property type="entry name" value="Acyl-CoA_Oxase/DH_mid-dom"/>
</dbReference>
<comment type="similarity">
    <text evidence="2">Belongs to the acyl-CoA dehydrogenase family.</text>
</comment>
<keyword evidence="5" id="KW-0560">Oxidoreductase</keyword>
<dbReference type="InterPro" id="IPR037069">
    <property type="entry name" value="AcylCoA_DH/ox_N_sf"/>
</dbReference>
<dbReference type="PANTHER" id="PTHR43884">
    <property type="entry name" value="ACYL-COA DEHYDROGENASE"/>
    <property type="match status" value="1"/>
</dbReference>
<dbReference type="Pfam" id="PF02771">
    <property type="entry name" value="Acyl-CoA_dh_N"/>
    <property type="match status" value="1"/>
</dbReference>
<dbReference type="SUPFAM" id="SSF56645">
    <property type="entry name" value="Acyl-CoA dehydrogenase NM domain-like"/>
    <property type="match status" value="1"/>
</dbReference>
<evidence type="ECO:0000256" key="5">
    <source>
        <dbReference type="ARBA" id="ARBA00023002"/>
    </source>
</evidence>
<evidence type="ECO:0000256" key="1">
    <source>
        <dbReference type="ARBA" id="ARBA00001974"/>
    </source>
</evidence>